<protein>
    <submittedName>
        <fullName evidence="1">Uncharacterized protein</fullName>
    </submittedName>
</protein>
<evidence type="ECO:0000313" key="2">
    <source>
        <dbReference type="Proteomes" id="UP001054837"/>
    </source>
</evidence>
<reference evidence="1 2" key="1">
    <citation type="submission" date="2021-06" db="EMBL/GenBank/DDBJ databases">
        <title>Caerostris darwini draft genome.</title>
        <authorList>
            <person name="Kono N."/>
            <person name="Arakawa K."/>
        </authorList>
    </citation>
    <scope>NUCLEOTIDE SEQUENCE [LARGE SCALE GENOMIC DNA]</scope>
</reference>
<proteinExistence type="predicted"/>
<evidence type="ECO:0000313" key="1">
    <source>
        <dbReference type="EMBL" id="GIX96798.1"/>
    </source>
</evidence>
<dbReference type="Proteomes" id="UP001054837">
    <property type="component" value="Unassembled WGS sequence"/>
</dbReference>
<gene>
    <name evidence="1" type="ORF">CDAR_434521</name>
</gene>
<comment type="caution">
    <text evidence="1">The sequence shown here is derived from an EMBL/GenBank/DDBJ whole genome shotgun (WGS) entry which is preliminary data.</text>
</comment>
<organism evidence="1 2">
    <name type="scientific">Caerostris darwini</name>
    <dbReference type="NCBI Taxonomy" id="1538125"/>
    <lineage>
        <taxon>Eukaryota</taxon>
        <taxon>Metazoa</taxon>
        <taxon>Ecdysozoa</taxon>
        <taxon>Arthropoda</taxon>
        <taxon>Chelicerata</taxon>
        <taxon>Arachnida</taxon>
        <taxon>Araneae</taxon>
        <taxon>Araneomorphae</taxon>
        <taxon>Entelegynae</taxon>
        <taxon>Araneoidea</taxon>
        <taxon>Araneidae</taxon>
        <taxon>Caerostris</taxon>
    </lineage>
</organism>
<dbReference type="AlphaFoldDB" id="A0AAV4PKV2"/>
<keyword evidence="2" id="KW-1185">Reference proteome</keyword>
<sequence>MRKIVYGKKSNSLTLYLQYSNRIYQNKKICRLPVVPPLYAVLFTRCFLERSGFHDTSQKFIIFSIKIKYRTKINSKCPTRERLRTFFLHASHTLLKAGLLLEFQPESLLGLGGAADQEIAQVVMGGTQSRTYPLIGGRNPYQATVGLQRIGREILKDIIWIGR</sequence>
<accession>A0AAV4PKV2</accession>
<name>A0AAV4PKV2_9ARAC</name>
<dbReference type="EMBL" id="BPLQ01002967">
    <property type="protein sequence ID" value="GIX96798.1"/>
    <property type="molecule type" value="Genomic_DNA"/>
</dbReference>